<dbReference type="Proteomes" id="UP001530400">
    <property type="component" value="Unassembled WGS sequence"/>
</dbReference>
<proteinExistence type="predicted"/>
<evidence type="ECO:0000256" key="1">
    <source>
        <dbReference type="SAM" id="MobiDB-lite"/>
    </source>
</evidence>
<dbReference type="EMBL" id="JALLPJ020001404">
    <property type="protein sequence ID" value="KAL3765301.1"/>
    <property type="molecule type" value="Genomic_DNA"/>
</dbReference>
<feature type="compositionally biased region" description="Pro residues" evidence="1">
    <location>
        <begin position="1"/>
        <end position="10"/>
    </location>
</feature>
<gene>
    <name evidence="2" type="ORF">ACHAWO_000966</name>
</gene>
<keyword evidence="3" id="KW-1185">Reference proteome</keyword>
<dbReference type="InterPro" id="IPR036397">
    <property type="entry name" value="RNaseH_sf"/>
</dbReference>
<evidence type="ECO:0000313" key="3">
    <source>
        <dbReference type="Proteomes" id="UP001530400"/>
    </source>
</evidence>
<reference evidence="2 3" key="1">
    <citation type="submission" date="2024-10" db="EMBL/GenBank/DDBJ databases">
        <title>Updated reference genomes for cyclostephanoid diatoms.</title>
        <authorList>
            <person name="Roberts W.R."/>
            <person name="Alverson A.J."/>
        </authorList>
    </citation>
    <scope>NUCLEOTIDE SEQUENCE [LARGE SCALE GENOMIC DNA]</scope>
    <source>
        <strain evidence="2 3">AJA010-31</strain>
    </source>
</reference>
<feature type="region of interest" description="Disordered" evidence="1">
    <location>
        <begin position="1"/>
        <end position="33"/>
    </location>
</feature>
<dbReference type="AlphaFoldDB" id="A0ABD3MMN0"/>
<dbReference type="PANTHER" id="PTHR47169">
    <property type="entry name" value="OS01G0541250 PROTEIN"/>
    <property type="match status" value="1"/>
</dbReference>
<protein>
    <submittedName>
        <fullName evidence="2">Uncharacterized protein</fullName>
    </submittedName>
</protein>
<evidence type="ECO:0000313" key="2">
    <source>
        <dbReference type="EMBL" id="KAL3765301.1"/>
    </source>
</evidence>
<dbReference type="PANTHER" id="PTHR47169:SF2">
    <property type="entry name" value="OS01G0541250 PROTEIN"/>
    <property type="match status" value="1"/>
</dbReference>
<sequence length="337" mass="38583">MARAPLNPPGPDKEKAWKAPPSIPPMTCKTDRRPVEAKRKTLRGFVSHAAGIQTRHPLQLSPSRPLKSSSTSSIRAYLTPANSAPQDHCLSKVGADEHFSDLMEEVHVDEVVFVDQIDEILLTPQRRHSLSILQAQRHIEKGDDGVSVGRNAYRRWICDYVIHAIVAQWPDWEPKKPPNSPDFNICDLAEFRAMQSLQQQHRTKNVDELIEVVKKCWNDFPLATSKKAWTTLQLIFDECLKVDGANNYKLPHMQKEKWIREHGGAARQTIKNSPKPSTTSPIEAVQADIDWDLPTEDLEWEGGARRKRMGVEMRIWMTLIWMRQGLSWMCYGRRSIN</sequence>
<organism evidence="2 3">
    <name type="scientific">Cyclotella atomus</name>
    <dbReference type="NCBI Taxonomy" id="382360"/>
    <lineage>
        <taxon>Eukaryota</taxon>
        <taxon>Sar</taxon>
        <taxon>Stramenopiles</taxon>
        <taxon>Ochrophyta</taxon>
        <taxon>Bacillariophyta</taxon>
        <taxon>Coscinodiscophyceae</taxon>
        <taxon>Thalassiosirophycidae</taxon>
        <taxon>Stephanodiscales</taxon>
        <taxon>Stephanodiscaceae</taxon>
        <taxon>Cyclotella</taxon>
    </lineage>
</organism>
<name>A0ABD3MMN0_9STRA</name>
<dbReference type="Gene3D" id="3.30.420.10">
    <property type="entry name" value="Ribonuclease H-like superfamily/Ribonuclease H"/>
    <property type="match status" value="1"/>
</dbReference>
<accession>A0ABD3MMN0</accession>
<comment type="caution">
    <text evidence="2">The sequence shown here is derived from an EMBL/GenBank/DDBJ whole genome shotgun (WGS) entry which is preliminary data.</text>
</comment>